<sequence>MSLKPPASTDAPAPPARPARPRWQRRLAATVLTLAGLALLWTLVLTQWLPGWARQRVEAEAAQALGTPVSLERIDLHPWTLTLTLKGLRVGPADDPLLSLAGAQARLSRETFWRRAPVLERLSLDQPRLWIRREAAQRFNFSPVLEHLRARQASEPPAPPDAEPARFALHNIELTGGRIDYDDRVLGQQHRIEALSLGLPFLSNLSSDVAVDVLPRLEARIDGSPLTLQGRTRPFAPGQPTRLSLGWQQVDLRPWDRLLQATLPAGTAPALKAGQLDTELDIDFEAATAPAVPRLVVRGSLELRDIDLDLPAQGAGARWTSLRLKGLDLAPLQGLHSLEALEIDGLKARYTLAAARSPAPAAAPRPARPPVSAAASASGPPVAATAAEAAPALRWKIGTVRCTDCLVQVRDGSRQPATTFELQRTNLTLEGLSEDPTQALRYTIDGALASAAGPTAGAAGPIRLQGELRRSPLDLDTTLQLAGIDLRVAQPYIAPQVNLVLGAGTLAAQGRLTLQQVGDAPLQLHYTGRAGVAGLDTRDSVTGADFVGWKQLGFDGLDIDWRAARLNADLGQISLDGLQARLILHPDAHLNVSDIVRHDEQAAPKSLTTPQAASAPAKAAAPADTRPANGPQLRWQGIRIQRSAVHFSDFFIRPNYSARLTKLDGKVSALSSAALKPARVELAGALDDGAPLRIAGTLHPLGAQLHTDIEASARGIALPRLSPYAERYAGYGIDKGSMSVTLRYRIDEGRLQADNQVFLDQLTFGAAVDSPDATRLPVLLAVSLMKNRRGEIDLQLPVSGSLDDPQFSVGGVIWKLVLNLLTRAATAPFALLMGGDGEEMAQVDFAPGSAELDAPARERLDRLATQLADRPQLKLEATGQADPARDADALRDQAARTAKATPATTPAVAPATTAAAASAPARAASAAATEVPTAALLALADRRADQVMAYLVSRLPAERILVNRSQVAAVGASAEVSTQPRVQFMLR</sequence>
<dbReference type="OrthoDB" id="9757969at2"/>
<feature type="region of interest" description="Disordered" evidence="1">
    <location>
        <begin position="1"/>
        <end position="20"/>
    </location>
</feature>
<dbReference type="GO" id="GO:0090313">
    <property type="term" value="P:regulation of protein targeting to membrane"/>
    <property type="evidence" value="ECO:0007669"/>
    <property type="project" value="TreeGrafter"/>
</dbReference>
<dbReference type="Gene3D" id="3.30.1330.60">
    <property type="entry name" value="OmpA-like domain"/>
    <property type="match status" value="1"/>
</dbReference>
<proteinExistence type="predicted"/>
<feature type="region of interest" description="Disordered" evidence="1">
    <location>
        <begin position="604"/>
        <end position="632"/>
    </location>
</feature>
<feature type="region of interest" description="Disordered" evidence="1">
    <location>
        <begin position="871"/>
        <end position="911"/>
    </location>
</feature>
<feature type="compositionally biased region" description="Low complexity" evidence="1">
    <location>
        <begin position="895"/>
        <end position="911"/>
    </location>
</feature>
<dbReference type="RefSeq" id="WP_110399434.1">
    <property type="nucleotide sequence ID" value="NZ_QJJS01000002.1"/>
</dbReference>
<dbReference type="Proteomes" id="UP000247811">
    <property type="component" value="Unassembled WGS sequence"/>
</dbReference>
<comment type="caution">
    <text evidence="3">The sequence shown here is derived from an EMBL/GenBank/DDBJ whole genome shotgun (WGS) entry which is preliminary data.</text>
</comment>
<evidence type="ECO:0000313" key="4">
    <source>
        <dbReference type="Proteomes" id="UP000247811"/>
    </source>
</evidence>
<dbReference type="InterPro" id="IPR036737">
    <property type="entry name" value="OmpA-like_sf"/>
</dbReference>
<feature type="compositionally biased region" description="Basic and acidic residues" evidence="1">
    <location>
        <begin position="883"/>
        <end position="894"/>
    </location>
</feature>
<dbReference type="EMBL" id="QJJS01000002">
    <property type="protein sequence ID" value="PXW98817.1"/>
    <property type="molecule type" value="Genomic_DNA"/>
</dbReference>
<protein>
    <submittedName>
        <fullName evidence="3">Uncharacterized protein DUF748</fullName>
    </submittedName>
</protein>
<reference evidence="3 4" key="1">
    <citation type="submission" date="2018-05" db="EMBL/GenBank/DDBJ databases">
        <title>Genomic Encyclopedia of Type Strains, Phase IV (KMG-IV): sequencing the most valuable type-strain genomes for metagenomic binning, comparative biology and taxonomic classification.</title>
        <authorList>
            <person name="Goeker M."/>
        </authorList>
    </citation>
    <scope>NUCLEOTIDE SEQUENCE [LARGE SCALE GENOMIC DNA]</scope>
    <source>
        <strain evidence="3 4">DSM 566</strain>
    </source>
</reference>
<evidence type="ECO:0000256" key="2">
    <source>
        <dbReference type="SAM" id="Phobius"/>
    </source>
</evidence>
<feature type="compositionally biased region" description="Low complexity" evidence="1">
    <location>
        <begin position="1"/>
        <end position="11"/>
    </location>
</feature>
<evidence type="ECO:0000256" key="1">
    <source>
        <dbReference type="SAM" id="MobiDB-lite"/>
    </source>
</evidence>
<dbReference type="AlphaFoldDB" id="A0A318H5S4"/>
<keyword evidence="2" id="KW-0812">Transmembrane</keyword>
<dbReference type="InterPro" id="IPR052894">
    <property type="entry name" value="AsmA-related"/>
</dbReference>
<dbReference type="PANTHER" id="PTHR30441:SF8">
    <property type="entry name" value="DUF748 DOMAIN-CONTAINING PROTEIN"/>
    <property type="match status" value="1"/>
</dbReference>
<evidence type="ECO:0000313" key="3">
    <source>
        <dbReference type="EMBL" id="PXW98817.1"/>
    </source>
</evidence>
<dbReference type="InterPro" id="IPR008023">
    <property type="entry name" value="DUF748"/>
</dbReference>
<feature type="region of interest" description="Disordered" evidence="1">
    <location>
        <begin position="357"/>
        <end position="378"/>
    </location>
</feature>
<organism evidence="3 4">
    <name type="scientific">Sphaerotilus hippei</name>
    <dbReference type="NCBI Taxonomy" id="744406"/>
    <lineage>
        <taxon>Bacteria</taxon>
        <taxon>Pseudomonadati</taxon>
        <taxon>Pseudomonadota</taxon>
        <taxon>Betaproteobacteria</taxon>
        <taxon>Burkholderiales</taxon>
        <taxon>Sphaerotilaceae</taxon>
        <taxon>Sphaerotilus</taxon>
    </lineage>
</organism>
<dbReference type="PANTHER" id="PTHR30441">
    <property type="entry name" value="DUF748 DOMAIN-CONTAINING PROTEIN"/>
    <property type="match status" value="1"/>
</dbReference>
<keyword evidence="2" id="KW-1133">Transmembrane helix</keyword>
<name>A0A318H5S4_9BURK</name>
<gene>
    <name evidence="3" type="ORF">C7444_102308</name>
</gene>
<dbReference type="Pfam" id="PF05359">
    <property type="entry name" value="DUF748"/>
    <property type="match status" value="2"/>
</dbReference>
<dbReference type="GO" id="GO:0005886">
    <property type="term" value="C:plasma membrane"/>
    <property type="evidence" value="ECO:0007669"/>
    <property type="project" value="TreeGrafter"/>
</dbReference>
<keyword evidence="2" id="KW-0472">Membrane</keyword>
<keyword evidence="4" id="KW-1185">Reference proteome</keyword>
<feature type="transmembrane region" description="Helical" evidence="2">
    <location>
        <begin position="27"/>
        <end position="49"/>
    </location>
</feature>
<accession>A0A318H5S4</accession>
<feature type="compositionally biased region" description="Low complexity" evidence="1">
    <location>
        <begin position="610"/>
        <end position="628"/>
    </location>
</feature>